<dbReference type="Proteomes" id="UP001064489">
    <property type="component" value="Chromosome 10"/>
</dbReference>
<evidence type="ECO:0000256" key="1">
    <source>
        <dbReference type="ARBA" id="ARBA00004141"/>
    </source>
</evidence>
<dbReference type="AlphaFoldDB" id="A0AAD5IJ00"/>
<name>A0AAD5IJ00_ACENE</name>
<evidence type="ECO:0000256" key="2">
    <source>
        <dbReference type="ARBA" id="ARBA00022692"/>
    </source>
</evidence>
<protein>
    <submittedName>
        <fullName evidence="7">Uncharacterized protein</fullName>
    </submittedName>
</protein>
<evidence type="ECO:0000256" key="5">
    <source>
        <dbReference type="SAM" id="MobiDB-lite"/>
    </source>
</evidence>
<keyword evidence="8" id="KW-1185">Reference proteome</keyword>
<dbReference type="EMBL" id="JAJSOW010000105">
    <property type="protein sequence ID" value="KAI9165681.1"/>
    <property type="molecule type" value="Genomic_DNA"/>
</dbReference>
<keyword evidence="4 6" id="KW-0472">Membrane</keyword>
<organism evidence="7 8">
    <name type="scientific">Acer negundo</name>
    <name type="common">Box elder</name>
    <dbReference type="NCBI Taxonomy" id="4023"/>
    <lineage>
        <taxon>Eukaryota</taxon>
        <taxon>Viridiplantae</taxon>
        <taxon>Streptophyta</taxon>
        <taxon>Embryophyta</taxon>
        <taxon>Tracheophyta</taxon>
        <taxon>Spermatophyta</taxon>
        <taxon>Magnoliopsida</taxon>
        <taxon>eudicotyledons</taxon>
        <taxon>Gunneridae</taxon>
        <taxon>Pentapetalae</taxon>
        <taxon>rosids</taxon>
        <taxon>malvids</taxon>
        <taxon>Sapindales</taxon>
        <taxon>Sapindaceae</taxon>
        <taxon>Hippocastanoideae</taxon>
        <taxon>Acereae</taxon>
        <taxon>Acer</taxon>
    </lineage>
</organism>
<reference evidence="7" key="2">
    <citation type="submission" date="2023-02" db="EMBL/GenBank/DDBJ databases">
        <authorList>
            <person name="Swenson N.G."/>
            <person name="Wegrzyn J.L."/>
            <person name="Mcevoy S.L."/>
        </authorList>
    </citation>
    <scope>NUCLEOTIDE SEQUENCE</scope>
    <source>
        <strain evidence="7">91603</strain>
        <tissue evidence="7">Leaf</tissue>
    </source>
</reference>
<evidence type="ECO:0000256" key="4">
    <source>
        <dbReference type="ARBA" id="ARBA00023136"/>
    </source>
</evidence>
<feature type="transmembrane region" description="Helical" evidence="6">
    <location>
        <begin position="76"/>
        <end position="95"/>
    </location>
</feature>
<dbReference type="SUPFAM" id="SSF81338">
    <property type="entry name" value="Aquaporin-like"/>
    <property type="match status" value="1"/>
</dbReference>
<evidence type="ECO:0000313" key="7">
    <source>
        <dbReference type="EMBL" id="KAI9165681.1"/>
    </source>
</evidence>
<feature type="transmembrane region" description="Helical" evidence="6">
    <location>
        <begin position="142"/>
        <end position="162"/>
    </location>
</feature>
<feature type="region of interest" description="Disordered" evidence="5">
    <location>
        <begin position="39"/>
        <end position="61"/>
    </location>
</feature>
<evidence type="ECO:0000256" key="3">
    <source>
        <dbReference type="ARBA" id="ARBA00022989"/>
    </source>
</evidence>
<dbReference type="InterPro" id="IPR023271">
    <property type="entry name" value="Aquaporin-like"/>
</dbReference>
<gene>
    <name evidence="7" type="ORF">LWI28_018648</name>
</gene>
<evidence type="ECO:0000313" key="8">
    <source>
        <dbReference type="Proteomes" id="UP001064489"/>
    </source>
</evidence>
<keyword evidence="3 6" id="KW-1133">Transmembrane helix</keyword>
<accession>A0AAD5IJ00</accession>
<comment type="subcellular location">
    <subcellularLocation>
        <location evidence="1">Membrane</location>
        <topology evidence="1">Multi-pass membrane protein</topology>
    </subcellularLocation>
</comment>
<evidence type="ECO:0000256" key="6">
    <source>
        <dbReference type="SAM" id="Phobius"/>
    </source>
</evidence>
<keyword evidence="2 6" id="KW-0812">Transmembrane</keyword>
<comment type="caution">
    <text evidence="7">The sequence shown here is derived from an EMBL/GenBank/DDBJ whole genome shotgun (WGS) entry which is preliminary data.</text>
</comment>
<sequence length="167" mass="18075">MADVSLQQNNNVGCSCSPKPDPLISSNDDYQLSIMEQGKGTCPSQSQASPTVINPSSGSSSSVYPTNAHKIIAEKVGTYVIVVIVCGCWMMNQIYSLDIIGASIHCITIGWLEPLLILIFHVQVNIDVTVTQFVDPTTVYEAFAREFILSFILMLTICGVAIDSRAV</sequence>
<dbReference type="GO" id="GO:0016020">
    <property type="term" value="C:membrane"/>
    <property type="evidence" value="ECO:0007669"/>
    <property type="project" value="UniProtKB-SubCell"/>
</dbReference>
<feature type="compositionally biased region" description="Polar residues" evidence="5">
    <location>
        <begin position="42"/>
        <end position="55"/>
    </location>
</feature>
<proteinExistence type="predicted"/>
<reference evidence="7" key="1">
    <citation type="journal article" date="2022" name="Plant J.">
        <title>Strategies of tolerance reflected in two North American maple genomes.</title>
        <authorList>
            <person name="McEvoy S.L."/>
            <person name="Sezen U.U."/>
            <person name="Trouern-Trend A."/>
            <person name="McMahon S.M."/>
            <person name="Schaberg P.G."/>
            <person name="Yang J."/>
            <person name="Wegrzyn J.L."/>
            <person name="Swenson N.G."/>
        </authorList>
    </citation>
    <scope>NUCLEOTIDE SEQUENCE</scope>
    <source>
        <strain evidence="7">91603</strain>
    </source>
</reference>
<feature type="transmembrane region" description="Helical" evidence="6">
    <location>
        <begin position="102"/>
        <end position="122"/>
    </location>
</feature>